<sequence>EDSCVVKTRVSERVHNLRVSDLIIKESNCWNTELINALFKLEDRKVILSIPLSNINHEDQCVWH</sequence>
<keyword evidence="2" id="KW-1185">Reference proteome</keyword>
<name>A0A151TJN0_CAJCA</name>
<evidence type="ECO:0000313" key="1">
    <source>
        <dbReference type="EMBL" id="KYP67261.1"/>
    </source>
</evidence>
<proteinExistence type="predicted"/>
<reference evidence="1 2" key="1">
    <citation type="journal article" date="2012" name="Nat. Biotechnol.">
        <title>Draft genome sequence of pigeonpea (Cajanus cajan), an orphan legume crop of resource-poor farmers.</title>
        <authorList>
            <person name="Varshney R.K."/>
            <person name="Chen W."/>
            <person name="Li Y."/>
            <person name="Bharti A.K."/>
            <person name="Saxena R.K."/>
            <person name="Schlueter J.A."/>
            <person name="Donoghue M.T."/>
            <person name="Azam S."/>
            <person name="Fan G."/>
            <person name="Whaley A.M."/>
            <person name="Farmer A.D."/>
            <person name="Sheridan J."/>
            <person name="Iwata A."/>
            <person name="Tuteja R."/>
            <person name="Penmetsa R.V."/>
            <person name="Wu W."/>
            <person name="Upadhyaya H.D."/>
            <person name="Yang S.P."/>
            <person name="Shah T."/>
            <person name="Saxena K.B."/>
            <person name="Michael T."/>
            <person name="McCombie W.R."/>
            <person name="Yang B."/>
            <person name="Zhang G."/>
            <person name="Yang H."/>
            <person name="Wang J."/>
            <person name="Spillane C."/>
            <person name="Cook D.R."/>
            <person name="May G.D."/>
            <person name="Xu X."/>
            <person name="Jackson S.A."/>
        </authorList>
    </citation>
    <scope>NUCLEOTIDE SEQUENCE [LARGE SCALE GENOMIC DNA]</scope>
    <source>
        <strain evidence="2">cv. Asha</strain>
    </source>
</reference>
<dbReference type="Proteomes" id="UP000075243">
    <property type="component" value="Chromosome 6"/>
</dbReference>
<protein>
    <submittedName>
        <fullName evidence="1">Uncharacterized protein</fullName>
    </submittedName>
</protein>
<dbReference type="Gramene" id="C.cajan_13180.t">
    <property type="protein sequence ID" value="C.cajan_13180.t.cds1"/>
    <property type="gene ID" value="C.cajan_13180"/>
</dbReference>
<evidence type="ECO:0000313" key="2">
    <source>
        <dbReference type="Proteomes" id="UP000075243"/>
    </source>
</evidence>
<dbReference type="AlphaFoldDB" id="A0A151TJN0"/>
<feature type="non-terminal residue" evidence="1">
    <location>
        <position position="1"/>
    </location>
</feature>
<gene>
    <name evidence="1" type="ORF">KK1_013585</name>
</gene>
<organism evidence="1 2">
    <name type="scientific">Cajanus cajan</name>
    <name type="common">Pigeon pea</name>
    <name type="synonym">Cajanus indicus</name>
    <dbReference type="NCBI Taxonomy" id="3821"/>
    <lineage>
        <taxon>Eukaryota</taxon>
        <taxon>Viridiplantae</taxon>
        <taxon>Streptophyta</taxon>
        <taxon>Embryophyta</taxon>
        <taxon>Tracheophyta</taxon>
        <taxon>Spermatophyta</taxon>
        <taxon>Magnoliopsida</taxon>
        <taxon>eudicotyledons</taxon>
        <taxon>Gunneridae</taxon>
        <taxon>Pentapetalae</taxon>
        <taxon>rosids</taxon>
        <taxon>fabids</taxon>
        <taxon>Fabales</taxon>
        <taxon>Fabaceae</taxon>
        <taxon>Papilionoideae</taxon>
        <taxon>50 kb inversion clade</taxon>
        <taxon>NPAAA clade</taxon>
        <taxon>indigoferoid/millettioid clade</taxon>
        <taxon>Phaseoleae</taxon>
        <taxon>Cajanus</taxon>
    </lineage>
</organism>
<dbReference type="EMBL" id="CM003608">
    <property type="protein sequence ID" value="KYP67261.1"/>
    <property type="molecule type" value="Genomic_DNA"/>
</dbReference>
<accession>A0A151TJN0</accession>